<dbReference type="EMBL" id="FOXH01000004">
    <property type="protein sequence ID" value="SFP59188.1"/>
    <property type="molecule type" value="Genomic_DNA"/>
</dbReference>
<proteinExistence type="predicted"/>
<organism evidence="2 3">
    <name type="scientific">Pseudarcicella hirudinis</name>
    <dbReference type="NCBI Taxonomy" id="1079859"/>
    <lineage>
        <taxon>Bacteria</taxon>
        <taxon>Pseudomonadati</taxon>
        <taxon>Bacteroidota</taxon>
        <taxon>Cytophagia</taxon>
        <taxon>Cytophagales</taxon>
        <taxon>Flectobacillaceae</taxon>
        <taxon>Pseudarcicella</taxon>
    </lineage>
</organism>
<evidence type="ECO:0000259" key="1">
    <source>
        <dbReference type="Pfam" id="PF12680"/>
    </source>
</evidence>
<dbReference type="Gene3D" id="3.10.450.50">
    <property type="match status" value="1"/>
</dbReference>
<name>A0A1I5RKX1_9BACT</name>
<dbReference type="AlphaFoldDB" id="A0A1I5RKX1"/>
<keyword evidence="3" id="KW-1185">Reference proteome</keyword>
<dbReference type="InterPro" id="IPR037401">
    <property type="entry name" value="SnoaL-like"/>
</dbReference>
<evidence type="ECO:0000313" key="2">
    <source>
        <dbReference type="EMBL" id="SFP59188.1"/>
    </source>
</evidence>
<dbReference type="SUPFAM" id="SSF54427">
    <property type="entry name" value="NTF2-like"/>
    <property type="match status" value="1"/>
</dbReference>
<accession>A0A1I5RKX1</accession>
<feature type="domain" description="SnoaL-like" evidence="1">
    <location>
        <begin position="11"/>
        <end position="80"/>
    </location>
</feature>
<dbReference type="STRING" id="1079859.SAMN04515674_104129"/>
<evidence type="ECO:0000313" key="3">
    <source>
        <dbReference type="Proteomes" id="UP000199306"/>
    </source>
</evidence>
<gene>
    <name evidence="2" type="ORF">SAMN04515674_104129</name>
</gene>
<reference evidence="2 3" key="1">
    <citation type="submission" date="2016-10" db="EMBL/GenBank/DDBJ databases">
        <authorList>
            <person name="de Groot N.N."/>
        </authorList>
    </citation>
    <scope>NUCLEOTIDE SEQUENCE [LARGE SCALE GENOMIC DNA]</scope>
    <source>
        <strain evidence="3">E92,LMG 26720,CCM 7988</strain>
    </source>
</reference>
<dbReference type="Proteomes" id="UP000199306">
    <property type="component" value="Unassembled WGS sequence"/>
</dbReference>
<dbReference type="OrthoDB" id="333383at2"/>
<dbReference type="RefSeq" id="WP_092015379.1">
    <property type="nucleotide sequence ID" value="NZ_FOXH01000004.1"/>
</dbReference>
<sequence>MITQAFADEFARHWVASWNTHNLDNILEHYSEDFSIETPMALRLLPQTEGKLQGKDAIRAYWKIGLERIPDLEFELLDLLLGINGLTIYYFNKATGKKSVEIMFFNEQMKVHKVFVHYS</sequence>
<protein>
    <submittedName>
        <fullName evidence="2">SnoaL-like domain-containing protein</fullName>
    </submittedName>
</protein>
<dbReference type="InterPro" id="IPR032710">
    <property type="entry name" value="NTF2-like_dom_sf"/>
</dbReference>
<dbReference type="Pfam" id="PF12680">
    <property type="entry name" value="SnoaL_2"/>
    <property type="match status" value="1"/>
</dbReference>